<dbReference type="PROSITE" id="PS50297">
    <property type="entry name" value="ANK_REP_REGION"/>
    <property type="match status" value="6"/>
</dbReference>
<feature type="repeat" description="ANK" evidence="3">
    <location>
        <begin position="40"/>
        <end position="72"/>
    </location>
</feature>
<keyword evidence="1" id="KW-0677">Repeat</keyword>
<feature type="repeat" description="ANK" evidence="3">
    <location>
        <begin position="73"/>
        <end position="105"/>
    </location>
</feature>
<evidence type="ECO:0000313" key="4">
    <source>
        <dbReference type="EMBL" id="OEY86871.1"/>
    </source>
</evidence>
<evidence type="ECO:0000313" key="5">
    <source>
        <dbReference type="Proteomes" id="UP000175679"/>
    </source>
</evidence>
<protein>
    <submittedName>
        <fullName evidence="4">Uncharacterized protein</fullName>
    </submittedName>
</protein>
<dbReference type="RefSeq" id="WP_070064875.1">
    <property type="nucleotide sequence ID" value="NZ_MJMG01000002.1"/>
</dbReference>
<dbReference type="Proteomes" id="UP000175679">
    <property type="component" value="Unassembled WGS sequence"/>
</dbReference>
<proteinExistence type="predicted"/>
<sequence length="403" mass="44993">MFTDNTGFFNFNSSSNSINRLNRLRDLIEKAADVNAVNCFRKTLLHHAAQMGSIKMVRDLIAKGANVNAVDHLGWTPLRYAVRRCAIKVSRDLIANGADVNAVDDHDDNSDRSNLLHYAAQRGFIEIVPDLIANGADVNAVDVNGLTPLHYAARYGHIEIVRDLIANGAYVNAVDGLTPLHYAAQGGFIEIARYLIANGVDVNAVDVNGLTPLHYGLTPLHYAARNNRIDTVRCLIASLLNLFNHIPLQHKTIQDSNIDIIRLKEHINDASNNGVTSITSIVNPLLRNKDGRTPRDVATESNVRPDIIELLEDVERYYIVARAYYRVELKQLQLPPKMHIPRDVLLDILDFSNIKELHNCHSALSKSSFTIHTKKPCTSIEKPSASRIFDRTYQADENVRVLS</sequence>
<dbReference type="PANTHER" id="PTHR24180">
    <property type="entry name" value="CYCLIN-DEPENDENT KINASE INHIBITOR 2C-RELATED"/>
    <property type="match status" value="1"/>
</dbReference>
<gene>
    <name evidence="4" type="ORF">BIY23_04570</name>
</gene>
<dbReference type="SMART" id="SM00248">
    <property type="entry name" value="ANK"/>
    <property type="match status" value="6"/>
</dbReference>
<dbReference type="Pfam" id="PF12796">
    <property type="entry name" value="Ank_2"/>
    <property type="match status" value="2"/>
</dbReference>
<dbReference type="Pfam" id="PF13637">
    <property type="entry name" value="Ank_4"/>
    <property type="match status" value="1"/>
</dbReference>
<accession>A0A1E7QK73</accession>
<dbReference type="InterPro" id="IPR036770">
    <property type="entry name" value="Ankyrin_rpt-contain_sf"/>
</dbReference>
<dbReference type="InterPro" id="IPR002110">
    <property type="entry name" value="Ankyrin_rpt"/>
</dbReference>
<evidence type="ECO:0000256" key="2">
    <source>
        <dbReference type="ARBA" id="ARBA00023043"/>
    </source>
</evidence>
<feature type="repeat" description="ANK" evidence="3">
    <location>
        <begin position="215"/>
        <end position="236"/>
    </location>
</feature>
<dbReference type="SUPFAM" id="SSF48403">
    <property type="entry name" value="Ankyrin repeat"/>
    <property type="match status" value="1"/>
</dbReference>
<dbReference type="PROSITE" id="PS50088">
    <property type="entry name" value="ANK_REPEAT"/>
    <property type="match status" value="6"/>
</dbReference>
<feature type="repeat" description="ANK" evidence="3">
    <location>
        <begin position="111"/>
        <end position="143"/>
    </location>
</feature>
<dbReference type="PANTHER" id="PTHR24180:SF45">
    <property type="entry name" value="POLY [ADP-RIBOSE] POLYMERASE TANKYRASE"/>
    <property type="match status" value="1"/>
</dbReference>
<keyword evidence="2 3" id="KW-0040">ANK repeat</keyword>
<feature type="repeat" description="ANK" evidence="3">
    <location>
        <begin position="144"/>
        <end position="176"/>
    </location>
</feature>
<evidence type="ECO:0000256" key="3">
    <source>
        <dbReference type="PROSITE-ProRule" id="PRU00023"/>
    </source>
</evidence>
<feature type="repeat" description="ANK" evidence="3">
    <location>
        <begin position="175"/>
        <end position="207"/>
    </location>
</feature>
<dbReference type="InterPro" id="IPR051637">
    <property type="entry name" value="Ank_repeat_dom-contain_49"/>
</dbReference>
<evidence type="ECO:0000256" key="1">
    <source>
        <dbReference type="ARBA" id="ARBA00022737"/>
    </source>
</evidence>
<dbReference type="Gene3D" id="1.25.40.20">
    <property type="entry name" value="Ankyrin repeat-containing domain"/>
    <property type="match status" value="4"/>
</dbReference>
<dbReference type="OrthoDB" id="7164012at2"/>
<reference evidence="4 5" key="1">
    <citation type="submission" date="2016-09" db="EMBL/GenBank/DDBJ databases">
        <title>Genomic evidence for plant-parasitic nematodes as the earliest Wolbachia hosts.</title>
        <authorList>
            <person name="Brown A.M."/>
            <person name="Wasala S.K."/>
            <person name="Howe D.K."/>
            <person name="Peetz A.B."/>
            <person name="Zasada I.A."/>
            <person name="Denver D.R."/>
        </authorList>
    </citation>
    <scope>NUCLEOTIDE SEQUENCE [LARGE SCALE GENOMIC DNA]</scope>
    <source>
        <strain evidence="5">wPpe</strain>
    </source>
</reference>
<name>A0A1E7QK73_WOLPI</name>
<organism evidence="4 5">
    <name type="scientific">Wolbachia pipientis</name>
    <dbReference type="NCBI Taxonomy" id="955"/>
    <lineage>
        <taxon>Bacteria</taxon>
        <taxon>Pseudomonadati</taxon>
        <taxon>Pseudomonadota</taxon>
        <taxon>Alphaproteobacteria</taxon>
        <taxon>Rickettsiales</taxon>
        <taxon>Anaplasmataceae</taxon>
        <taxon>Wolbachieae</taxon>
        <taxon>Wolbachia</taxon>
    </lineage>
</organism>
<dbReference type="AlphaFoldDB" id="A0A1E7QK73"/>
<dbReference type="EMBL" id="MJMG01000002">
    <property type="protein sequence ID" value="OEY86871.1"/>
    <property type="molecule type" value="Genomic_DNA"/>
</dbReference>
<comment type="caution">
    <text evidence="4">The sequence shown here is derived from an EMBL/GenBank/DDBJ whole genome shotgun (WGS) entry which is preliminary data.</text>
</comment>
<dbReference type="PRINTS" id="PR01415">
    <property type="entry name" value="ANKYRIN"/>
</dbReference>
<keyword evidence="5" id="KW-1185">Reference proteome</keyword>